<keyword evidence="8" id="KW-1185">Reference proteome</keyword>
<evidence type="ECO:0000256" key="2">
    <source>
        <dbReference type="ARBA" id="ARBA00022670"/>
    </source>
</evidence>
<dbReference type="GO" id="GO:0007155">
    <property type="term" value="P:cell adhesion"/>
    <property type="evidence" value="ECO:0007669"/>
    <property type="project" value="InterPro"/>
</dbReference>
<dbReference type="RefSeq" id="WP_119357466.1">
    <property type="nucleotide sequence ID" value="NZ_BJXM01000004.1"/>
</dbReference>
<dbReference type="Gene3D" id="3.40.390.10">
    <property type="entry name" value="Collagenase (Catalytic Domain)"/>
    <property type="match status" value="1"/>
</dbReference>
<keyword evidence="6" id="KW-0482">Metalloprotease</keyword>
<dbReference type="Proteomes" id="UP000266178">
    <property type="component" value="Unassembled WGS sequence"/>
</dbReference>
<accession>A0A399FB38</accession>
<organism evidence="7 8">
    <name type="scientific">Meiothermus granaticius NBRC 107808</name>
    <dbReference type="NCBI Taxonomy" id="1227551"/>
    <lineage>
        <taxon>Bacteria</taxon>
        <taxon>Thermotogati</taxon>
        <taxon>Deinococcota</taxon>
        <taxon>Deinococci</taxon>
        <taxon>Thermales</taxon>
        <taxon>Thermaceae</taxon>
        <taxon>Meiothermus</taxon>
    </lineage>
</organism>
<dbReference type="PROSITE" id="PS51257">
    <property type="entry name" value="PROKAR_LIPOPROTEIN"/>
    <property type="match status" value="1"/>
</dbReference>
<evidence type="ECO:0000256" key="4">
    <source>
        <dbReference type="ARBA" id="ARBA00022801"/>
    </source>
</evidence>
<dbReference type="EMBL" id="QWLB01000025">
    <property type="protein sequence ID" value="RIH92112.1"/>
    <property type="molecule type" value="Genomic_DNA"/>
</dbReference>
<dbReference type="OrthoDB" id="34443at2"/>
<dbReference type="GO" id="GO:0005737">
    <property type="term" value="C:cytoplasm"/>
    <property type="evidence" value="ECO:0007669"/>
    <property type="project" value="TreeGrafter"/>
</dbReference>
<gene>
    <name evidence="7" type="ORF">Mgrana_01989</name>
</gene>
<name>A0A399FB38_9DEIN</name>
<evidence type="ECO:0000256" key="5">
    <source>
        <dbReference type="ARBA" id="ARBA00022833"/>
    </source>
</evidence>
<evidence type="ECO:0000313" key="8">
    <source>
        <dbReference type="Proteomes" id="UP000266178"/>
    </source>
</evidence>
<evidence type="ECO:0000313" key="7">
    <source>
        <dbReference type="EMBL" id="RIH92112.1"/>
    </source>
</evidence>
<keyword evidence="3" id="KW-0479">Metal-binding</keyword>
<dbReference type="GO" id="GO:0006508">
    <property type="term" value="P:proteolysis"/>
    <property type="evidence" value="ECO:0007669"/>
    <property type="project" value="UniProtKB-KW"/>
</dbReference>
<dbReference type="GO" id="GO:0016020">
    <property type="term" value="C:membrane"/>
    <property type="evidence" value="ECO:0007669"/>
    <property type="project" value="InterPro"/>
</dbReference>
<dbReference type="PANTHER" id="PTHR10942:SF0">
    <property type="entry name" value="LEISHMANOLYSIN-LIKE PEPTIDASE"/>
    <property type="match status" value="1"/>
</dbReference>
<dbReference type="PANTHER" id="PTHR10942">
    <property type="entry name" value="LEISHMANOLYSIN-LIKE PEPTIDASE"/>
    <property type="match status" value="1"/>
</dbReference>
<dbReference type="GO" id="GO:0004222">
    <property type="term" value="F:metalloendopeptidase activity"/>
    <property type="evidence" value="ECO:0007669"/>
    <property type="project" value="InterPro"/>
</dbReference>
<reference evidence="7 8" key="1">
    <citation type="submission" date="2018-08" db="EMBL/GenBank/DDBJ databases">
        <title>Meiothermus granaticius genome AF-68 sequencing project.</title>
        <authorList>
            <person name="Da Costa M.S."/>
            <person name="Albuquerque L."/>
            <person name="Raposo P."/>
            <person name="Froufe H.J.C."/>
            <person name="Barroso C.S."/>
            <person name="Egas C."/>
        </authorList>
    </citation>
    <scope>NUCLEOTIDE SEQUENCE [LARGE SCALE GENOMIC DNA]</scope>
    <source>
        <strain evidence="7 8">AF-68</strain>
    </source>
</reference>
<dbReference type="Pfam" id="PF01457">
    <property type="entry name" value="Peptidase_M8"/>
    <property type="match status" value="1"/>
</dbReference>
<evidence type="ECO:0000256" key="6">
    <source>
        <dbReference type="ARBA" id="ARBA00023049"/>
    </source>
</evidence>
<dbReference type="Gene3D" id="3.90.132.10">
    <property type="entry name" value="Leishmanolysin , domain 2"/>
    <property type="match status" value="1"/>
</dbReference>
<keyword evidence="4" id="KW-0378">Hydrolase</keyword>
<keyword evidence="5" id="KW-0862">Zinc</keyword>
<evidence type="ECO:0000256" key="1">
    <source>
        <dbReference type="ARBA" id="ARBA00001947"/>
    </source>
</evidence>
<dbReference type="InterPro" id="IPR001577">
    <property type="entry name" value="Peptidase_M8"/>
</dbReference>
<comment type="caution">
    <text evidence="7">The sequence shown here is derived from an EMBL/GenBank/DDBJ whole genome shotgun (WGS) entry which is preliminary data.</text>
</comment>
<protein>
    <submittedName>
        <fullName evidence="7">Leishmanolysin</fullName>
    </submittedName>
</protein>
<sequence length="301" mass="31179">MNHRGWVGFLLLGVLVGCGGTGTPGASSGLAGIPGTSSSFKIDLNIVNSVSSSQQAIFQQAAARWQQVITVGLPATTLTVNTDSSNTCDSSLPAYSGPVNSVRIDLVVKPMDGVGGTLGSSGPCLIRSSSNLPIYGVITLDSADVNDLESRGLLLATVTHEMAHVLGFGTLWNEYGRALATGVGNGASCGSNPQFVGTNALREWQRLGGTGNIPLETGGGLGTCDSHWSKAVFGDELMTGYIGSKNPLSRVTIGSMQDLGYTVNYGAADAYSLPSATYTQSLAQPWVTRLIHPIGVVNDRK</sequence>
<dbReference type="InterPro" id="IPR024079">
    <property type="entry name" value="MetalloPept_cat_dom_sf"/>
</dbReference>
<dbReference type="SUPFAM" id="SSF55486">
    <property type="entry name" value="Metalloproteases ('zincins'), catalytic domain"/>
    <property type="match status" value="1"/>
</dbReference>
<keyword evidence="2" id="KW-0645">Protease</keyword>
<proteinExistence type="predicted"/>
<dbReference type="AlphaFoldDB" id="A0A399FB38"/>
<dbReference type="GO" id="GO:0046872">
    <property type="term" value="F:metal ion binding"/>
    <property type="evidence" value="ECO:0007669"/>
    <property type="project" value="UniProtKB-KW"/>
</dbReference>
<comment type="cofactor">
    <cofactor evidence="1">
        <name>Zn(2+)</name>
        <dbReference type="ChEBI" id="CHEBI:29105"/>
    </cofactor>
</comment>
<evidence type="ECO:0000256" key="3">
    <source>
        <dbReference type="ARBA" id="ARBA00022723"/>
    </source>
</evidence>